<dbReference type="PANTHER" id="PTHR45661:SF3">
    <property type="entry name" value="IG-LIKE DOMAIN-CONTAINING PROTEIN"/>
    <property type="match status" value="1"/>
</dbReference>
<keyword evidence="1" id="KW-0812">Transmembrane</keyword>
<keyword evidence="3" id="KW-1185">Reference proteome</keyword>
<keyword evidence="1" id="KW-1133">Transmembrane helix</keyword>
<protein>
    <submittedName>
        <fullName evidence="2">Surface antigen BspA-like</fullName>
    </submittedName>
</protein>
<dbReference type="Gene3D" id="3.80.10.10">
    <property type="entry name" value="Ribonuclease Inhibitor"/>
    <property type="match status" value="6"/>
</dbReference>
<gene>
    <name evidence="2" type="ORF">TVAG_107350</name>
</gene>
<evidence type="ECO:0000313" key="2">
    <source>
        <dbReference type="EMBL" id="EAX92201.1"/>
    </source>
</evidence>
<dbReference type="InterPro" id="IPR026906">
    <property type="entry name" value="LRR_5"/>
</dbReference>
<dbReference type="InParanoid" id="A2FSB4"/>
<dbReference type="InterPro" id="IPR032675">
    <property type="entry name" value="LRR_dom_sf"/>
</dbReference>
<dbReference type="Pfam" id="PF13306">
    <property type="entry name" value="LRR_5"/>
    <property type="match status" value="5"/>
</dbReference>
<name>A2FSB4_TRIV3</name>
<reference evidence="2" key="2">
    <citation type="journal article" date="2007" name="Science">
        <title>Draft genome sequence of the sexually transmitted pathogen Trichomonas vaginalis.</title>
        <authorList>
            <person name="Carlton J.M."/>
            <person name="Hirt R.P."/>
            <person name="Silva J.C."/>
            <person name="Delcher A.L."/>
            <person name="Schatz M."/>
            <person name="Zhao Q."/>
            <person name="Wortman J.R."/>
            <person name="Bidwell S.L."/>
            <person name="Alsmark U.C.M."/>
            <person name="Besteiro S."/>
            <person name="Sicheritz-Ponten T."/>
            <person name="Noel C.J."/>
            <person name="Dacks J.B."/>
            <person name="Foster P.G."/>
            <person name="Simillion C."/>
            <person name="Van de Peer Y."/>
            <person name="Miranda-Saavedra D."/>
            <person name="Barton G.J."/>
            <person name="Westrop G.D."/>
            <person name="Mueller S."/>
            <person name="Dessi D."/>
            <person name="Fiori P.L."/>
            <person name="Ren Q."/>
            <person name="Paulsen I."/>
            <person name="Zhang H."/>
            <person name="Bastida-Corcuera F.D."/>
            <person name="Simoes-Barbosa A."/>
            <person name="Brown M.T."/>
            <person name="Hayes R.D."/>
            <person name="Mukherjee M."/>
            <person name="Okumura C.Y."/>
            <person name="Schneider R."/>
            <person name="Smith A.J."/>
            <person name="Vanacova S."/>
            <person name="Villalvazo M."/>
            <person name="Haas B.J."/>
            <person name="Pertea M."/>
            <person name="Feldblyum T.V."/>
            <person name="Utterback T.R."/>
            <person name="Shu C.L."/>
            <person name="Osoegawa K."/>
            <person name="de Jong P.J."/>
            <person name="Hrdy I."/>
            <person name="Horvathova L."/>
            <person name="Zubacova Z."/>
            <person name="Dolezal P."/>
            <person name="Malik S.B."/>
            <person name="Logsdon J.M. Jr."/>
            <person name="Henze K."/>
            <person name="Gupta A."/>
            <person name="Wang C.C."/>
            <person name="Dunne R.L."/>
            <person name="Upcroft J.A."/>
            <person name="Upcroft P."/>
            <person name="White O."/>
            <person name="Salzberg S.L."/>
            <person name="Tang P."/>
            <person name="Chiu C.-H."/>
            <person name="Lee Y.-S."/>
            <person name="Embley T.M."/>
            <person name="Coombs G.H."/>
            <person name="Mottram J.C."/>
            <person name="Tachezy J."/>
            <person name="Fraser-Liggett C.M."/>
            <person name="Johnson P.J."/>
        </authorList>
    </citation>
    <scope>NUCLEOTIDE SEQUENCE [LARGE SCALE GENOMIC DNA]</scope>
    <source>
        <strain evidence="2">G3</strain>
    </source>
</reference>
<dbReference type="VEuPathDB" id="TrichDB:TVAG_107350"/>
<dbReference type="OrthoDB" id="6359842at2759"/>
<proteinExistence type="predicted"/>
<keyword evidence="1" id="KW-0472">Membrane</keyword>
<dbReference type="VEuPathDB" id="TrichDB:TVAGG3_0093540"/>
<dbReference type="Proteomes" id="UP000001542">
    <property type="component" value="Unassembled WGS sequence"/>
</dbReference>
<dbReference type="AlphaFoldDB" id="A2FSB4"/>
<dbReference type="PANTHER" id="PTHR45661">
    <property type="entry name" value="SURFACE ANTIGEN"/>
    <property type="match status" value="1"/>
</dbReference>
<sequence length="1010" mass="112406">MLCQLTVIQSLLQNRVFINRAPQINGKEITITEQKDIEDPSTKILIIKNNISKIIFKGDNITSILSISGLPMITNVDIEAKNVYTIPNDCFENCIHLETVKLSSNIKTIGQSAFKNSGLKDINLESVEVVGVEAFSSCSRLTKINLAAAVNISEYAFSESGVESFTFNDKVIEVAMSAFQDCLSLTSVKLGSKITKINSYAFSGCLSRKNFDKGGASIDTIDSNAFEYTGLKEFIIDATITTLGGYAFYQSKLEKLTFAERSAELLIPEYICKNCIYLKSIIIPENVKFNSHGSNIFGSCVSLESIKLPLEVKVIPKATFSNCSNLVKVEGSGIEEIGAYAFYCCIKLSSFPFDHVSKIKEYSFSFCSSLKDISKLSTTTHIAFGSNSFSYCTSLKIEKLYSKYTLEQYAFLGCSKIESITISCQNLAEGSFAGCLGLKAVSFDSISLLQEIGPYCFMNCTNLKTIQFTDNINIIGYNAFEGCHLPDNFDLNKINTIYKHAFAKCQMKSLTINTNIYFDEKCFIECNKLEKIIIGQNVDQFSLYPFFNCSNLASFVCENNENMVYNDGILMSKDKSTLIAFPPATNIEEYTIPNDVTQIYQHAFAFSTKLKKINLNHYIEVSNYAFYFCYSLVKFILETNAQISFGSFTFYNCISLKSIKFLSPVYSLGIFCFAGCVKLKEIDLSSCSLIGEYCFFGCIKLKEINLSKVEIIPYYAFQSCCELSSVVLSEQLVSIGESAFASAGLKSITIPNSCKKVDSYAFHSCKDLSSCEFSSSVTKINSKILYNTSISHFKIYDSVISIETDAFQYSNNLKIEIVNPQTNKFMVDGQALIYKPTKKLVLTFGKLPQEYKIPSSVEVIGKLSINSNAIKDEELEYPTELGTTTVIIPSSVKSVELRAFENCQYLYNLCYEGDVFQTSSVNAKQIFVTDKYPYLLAFQKNIIRTDCNNKIPDSYNLIQALKNMKILVAVLITIAVLAIIGCIILGIVLCVSKKKGGKSDSDNDIEPDNA</sequence>
<evidence type="ECO:0000313" key="3">
    <source>
        <dbReference type="Proteomes" id="UP000001542"/>
    </source>
</evidence>
<evidence type="ECO:0000256" key="1">
    <source>
        <dbReference type="SAM" id="Phobius"/>
    </source>
</evidence>
<dbReference type="KEGG" id="tva:4749911"/>
<feature type="transmembrane region" description="Helical" evidence="1">
    <location>
        <begin position="966"/>
        <end position="991"/>
    </location>
</feature>
<organism evidence="2 3">
    <name type="scientific">Trichomonas vaginalis (strain ATCC PRA-98 / G3)</name>
    <dbReference type="NCBI Taxonomy" id="412133"/>
    <lineage>
        <taxon>Eukaryota</taxon>
        <taxon>Metamonada</taxon>
        <taxon>Parabasalia</taxon>
        <taxon>Trichomonadida</taxon>
        <taxon>Trichomonadidae</taxon>
        <taxon>Trichomonas</taxon>
    </lineage>
</organism>
<dbReference type="InterPro" id="IPR053139">
    <property type="entry name" value="Surface_bspA-like"/>
</dbReference>
<dbReference type="STRING" id="5722.A2FSB4"/>
<dbReference type="SUPFAM" id="SSF52058">
    <property type="entry name" value="L domain-like"/>
    <property type="match status" value="4"/>
</dbReference>
<dbReference type="RefSeq" id="XP_001305131.1">
    <property type="nucleotide sequence ID" value="XM_001305130.1"/>
</dbReference>
<reference evidence="2" key="1">
    <citation type="submission" date="2006-10" db="EMBL/GenBank/DDBJ databases">
        <authorList>
            <person name="Amadeo P."/>
            <person name="Zhao Q."/>
            <person name="Wortman J."/>
            <person name="Fraser-Liggett C."/>
            <person name="Carlton J."/>
        </authorList>
    </citation>
    <scope>NUCLEOTIDE SEQUENCE</scope>
    <source>
        <strain evidence="2">G3</strain>
    </source>
</reference>
<accession>A2FSB4</accession>
<dbReference type="EMBL" id="DS113982">
    <property type="protein sequence ID" value="EAX92201.1"/>
    <property type="molecule type" value="Genomic_DNA"/>
</dbReference>